<dbReference type="SMART" id="SM00849">
    <property type="entry name" value="Lactamase_B"/>
    <property type="match status" value="1"/>
</dbReference>
<reference evidence="3" key="1">
    <citation type="journal article" date="2019" name="Int. J. Syst. Evol. Microbiol.">
        <title>The Global Catalogue of Microorganisms (GCM) 10K type strain sequencing project: providing services to taxonomists for standard genome sequencing and annotation.</title>
        <authorList>
            <consortium name="The Broad Institute Genomics Platform"/>
            <consortium name="The Broad Institute Genome Sequencing Center for Infectious Disease"/>
            <person name="Wu L."/>
            <person name="Ma J."/>
        </authorList>
    </citation>
    <scope>NUCLEOTIDE SEQUENCE [LARGE SCALE GENOMIC DNA]</scope>
    <source>
        <strain evidence="3">CGMCC 4.7382</strain>
    </source>
</reference>
<dbReference type="Gene3D" id="3.60.15.10">
    <property type="entry name" value="Ribonuclease Z/Hydroxyacylglutathione hydrolase-like"/>
    <property type="match status" value="1"/>
</dbReference>
<name>A0ABW2KHC3_9ACTN</name>
<protein>
    <submittedName>
        <fullName evidence="2">MBL fold metallo-hydrolase</fullName>
    </submittedName>
</protein>
<evidence type="ECO:0000259" key="1">
    <source>
        <dbReference type="SMART" id="SM00849"/>
    </source>
</evidence>
<dbReference type="CDD" id="cd07721">
    <property type="entry name" value="yflN-like_MBL-fold"/>
    <property type="match status" value="1"/>
</dbReference>
<dbReference type="SUPFAM" id="SSF56281">
    <property type="entry name" value="Metallo-hydrolase/oxidoreductase"/>
    <property type="match status" value="1"/>
</dbReference>
<evidence type="ECO:0000313" key="3">
    <source>
        <dbReference type="Proteomes" id="UP001596540"/>
    </source>
</evidence>
<dbReference type="InterPro" id="IPR050855">
    <property type="entry name" value="NDM-1-like"/>
</dbReference>
<proteinExistence type="predicted"/>
<feature type="domain" description="Metallo-beta-lactamase" evidence="1">
    <location>
        <begin position="17"/>
        <end position="212"/>
    </location>
</feature>
<gene>
    <name evidence="2" type="ORF">ACFQRF_12995</name>
</gene>
<organism evidence="2 3">
    <name type="scientific">Marinactinospora rubrisoli</name>
    <dbReference type="NCBI Taxonomy" id="2715399"/>
    <lineage>
        <taxon>Bacteria</taxon>
        <taxon>Bacillati</taxon>
        <taxon>Actinomycetota</taxon>
        <taxon>Actinomycetes</taxon>
        <taxon>Streptosporangiales</taxon>
        <taxon>Nocardiopsidaceae</taxon>
        <taxon>Marinactinospora</taxon>
    </lineage>
</organism>
<accession>A0ABW2KHC3</accession>
<dbReference type="InterPro" id="IPR001279">
    <property type="entry name" value="Metallo-B-lactamas"/>
</dbReference>
<dbReference type="RefSeq" id="WP_379871308.1">
    <property type="nucleotide sequence ID" value="NZ_JBHTBH010000005.1"/>
</dbReference>
<sequence>MDMAELLPNLYLLPFPFGHVYFYRDADTVTAIDTGVAGSAPVIAEALRRLGLPPGAVRNVVLTHHHQDHAGSASELAAWGADVLAHRDDAPVVRGERLAAPPVFTGAPAWERELYASLPSLPPAPPCPVHRELADGDVIDFGGGATVVGAPGHTDGSIAIHLPGPRVLFTGDAVAANGDEVILGVFNTDRARAIRSLRRLAELDVDVVCFGHGEPVVGGAAAALRAAAERVA</sequence>
<dbReference type="Proteomes" id="UP001596540">
    <property type="component" value="Unassembled WGS sequence"/>
</dbReference>
<dbReference type="InterPro" id="IPR036866">
    <property type="entry name" value="RibonucZ/Hydroxyglut_hydro"/>
</dbReference>
<dbReference type="EMBL" id="JBHTBH010000005">
    <property type="protein sequence ID" value="MFC7328661.1"/>
    <property type="molecule type" value="Genomic_DNA"/>
</dbReference>
<dbReference type="Pfam" id="PF00753">
    <property type="entry name" value="Lactamase_B"/>
    <property type="match status" value="1"/>
</dbReference>
<dbReference type="PANTHER" id="PTHR42951">
    <property type="entry name" value="METALLO-BETA-LACTAMASE DOMAIN-CONTAINING"/>
    <property type="match status" value="1"/>
</dbReference>
<keyword evidence="3" id="KW-1185">Reference proteome</keyword>
<comment type="caution">
    <text evidence="2">The sequence shown here is derived from an EMBL/GenBank/DDBJ whole genome shotgun (WGS) entry which is preliminary data.</text>
</comment>
<evidence type="ECO:0000313" key="2">
    <source>
        <dbReference type="EMBL" id="MFC7328661.1"/>
    </source>
</evidence>